<comment type="caution">
    <text evidence="2">The sequence shown here is derived from an EMBL/GenBank/DDBJ whole genome shotgun (WGS) entry which is preliminary data.</text>
</comment>
<dbReference type="Proteomes" id="UP000070054">
    <property type="component" value="Unassembled WGS sequence"/>
</dbReference>
<accession>A0A135S1G1</accession>
<gene>
    <name evidence="2" type="ORF">CNYM01_08648</name>
</gene>
<dbReference type="EMBL" id="JEMN01001686">
    <property type="protein sequence ID" value="KXH29698.1"/>
    <property type="molecule type" value="Genomic_DNA"/>
</dbReference>
<evidence type="ECO:0000256" key="1">
    <source>
        <dbReference type="SAM" id="MobiDB-lite"/>
    </source>
</evidence>
<feature type="compositionally biased region" description="Basic and acidic residues" evidence="1">
    <location>
        <begin position="87"/>
        <end position="100"/>
    </location>
</feature>
<organism evidence="2 3">
    <name type="scientific">Colletotrichum nymphaeae SA-01</name>
    <dbReference type="NCBI Taxonomy" id="1460502"/>
    <lineage>
        <taxon>Eukaryota</taxon>
        <taxon>Fungi</taxon>
        <taxon>Dikarya</taxon>
        <taxon>Ascomycota</taxon>
        <taxon>Pezizomycotina</taxon>
        <taxon>Sordariomycetes</taxon>
        <taxon>Hypocreomycetidae</taxon>
        <taxon>Glomerellales</taxon>
        <taxon>Glomerellaceae</taxon>
        <taxon>Colletotrichum</taxon>
        <taxon>Colletotrichum acutatum species complex</taxon>
    </lineage>
</organism>
<feature type="region of interest" description="Disordered" evidence="1">
    <location>
        <begin position="71"/>
        <end position="100"/>
    </location>
</feature>
<dbReference type="AlphaFoldDB" id="A0A135S1G1"/>
<evidence type="ECO:0000313" key="3">
    <source>
        <dbReference type="Proteomes" id="UP000070054"/>
    </source>
</evidence>
<protein>
    <submittedName>
        <fullName evidence="2">Uncharacterized protein</fullName>
    </submittedName>
</protein>
<proteinExistence type="predicted"/>
<evidence type="ECO:0000313" key="2">
    <source>
        <dbReference type="EMBL" id="KXH29698.1"/>
    </source>
</evidence>
<name>A0A135S1G1_9PEZI</name>
<reference evidence="2 3" key="1">
    <citation type="submission" date="2014-02" db="EMBL/GenBank/DDBJ databases">
        <title>The genome sequence of Colletotrichum nymphaeae SA-01.</title>
        <authorList>
            <person name="Baroncelli R."/>
            <person name="Thon M.R."/>
        </authorList>
    </citation>
    <scope>NUCLEOTIDE SEQUENCE [LARGE SCALE GENOMIC DNA]</scope>
    <source>
        <strain evidence="2 3">SA-01</strain>
    </source>
</reference>
<sequence>MVPRLLTLLRMYELQPPATMGSYRRAIPSIISFHPTHYVAGSRPFTVPIEPKRSERKTNRRRNILLSLRIESRPRPGSPSNHTSKVPCERHVPPRSRQETSRVTWDIPLISSANAYRDPSSRRLIPLPHHNVDHPRILPNETRHLSEPMHSTNLSIRIPSVRLPLPGHTKDSALAWTGPSSWQPHQILSECFETILSDHFRPAVRCPGTCLSDS</sequence>
<keyword evidence="3" id="KW-1185">Reference proteome</keyword>